<protein>
    <submittedName>
        <fullName evidence="1">Uncharacterized protein</fullName>
    </submittedName>
</protein>
<comment type="caution">
    <text evidence="1">The sequence shown here is derived from an EMBL/GenBank/DDBJ whole genome shotgun (WGS) entry which is preliminary data.</text>
</comment>
<organism evidence="1 2">
    <name type="scientific">Gloeocapsopsis crepidinum LEGE 06123</name>
    <dbReference type="NCBI Taxonomy" id="588587"/>
    <lineage>
        <taxon>Bacteria</taxon>
        <taxon>Bacillati</taxon>
        <taxon>Cyanobacteriota</taxon>
        <taxon>Cyanophyceae</taxon>
        <taxon>Oscillatoriophycideae</taxon>
        <taxon>Chroococcales</taxon>
        <taxon>Chroococcaceae</taxon>
        <taxon>Gloeocapsopsis</taxon>
    </lineage>
</organism>
<reference evidence="1 2" key="1">
    <citation type="submission" date="2020-10" db="EMBL/GenBank/DDBJ databases">
        <authorList>
            <person name="Castelo-Branco R."/>
            <person name="Eusebio N."/>
            <person name="Adriana R."/>
            <person name="Vieira A."/>
            <person name="Brugerolle De Fraissinette N."/>
            <person name="Rezende De Castro R."/>
            <person name="Schneider M.P."/>
            <person name="Vasconcelos V."/>
            <person name="Leao P.N."/>
        </authorList>
    </citation>
    <scope>NUCLEOTIDE SEQUENCE [LARGE SCALE GENOMIC DNA]</scope>
    <source>
        <strain evidence="1 2">LEGE 06123</strain>
    </source>
</reference>
<name>A0ABR9USF9_9CHRO</name>
<dbReference type="RefSeq" id="WP_193932384.1">
    <property type="nucleotide sequence ID" value="NZ_CAWPMZ010000057.1"/>
</dbReference>
<sequence>MRFKIMLEVVAFVSVVLVLASALFAYVQRRPVEPSIDSGWVEPNTN</sequence>
<accession>A0ABR9USF9</accession>
<dbReference type="Proteomes" id="UP000651156">
    <property type="component" value="Unassembled WGS sequence"/>
</dbReference>
<keyword evidence="2" id="KW-1185">Reference proteome</keyword>
<evidence type="ECO:0000313" key="1">
    <source>
        <dbReference type="EMBL" id="MBE9191235.1"/>
    </source>
</evidence>
<dbReference type="EMBL" id="JADEWN010000029">
    <property type="protein sequence ID" value="MBE9191235.1"/>
    <property type="molecule type" value="Genomic_DNA"/>
</dbReference>
<gene>
    <name evidence="1" type="ORF">IQ230_12905</name>
</gene>
<proteinExistence type="predicted"/>
<evidence type="ECO:0000313" key="2">
    <source>
        <dbReference type="Proteomes" id="UP000651156"/>
    </source>
</evidence>